<dbReference type="EMBL" id="GBEZ01017111">
    <property type="protein sequence ID" value="JAC69197.1"/>
    <property type="molecule type" value="Transcribed_RNA"/>
</dbReference>
<name>A0A061R8E6_9CHLO</name>
<dbReference type="CDD" id="cd20264">
    <property type="entry name" value="Complex1_LYR_LYRM4"/>
    <property type="match status" value="1"/>
</dbReference>
<proteinExistence type="predicted"/>
<dbReference type="AlphaFoldDB" id="A0A061R8E6"/>
<dbReference type="Pfam" id="PF05347">
    <property type="entry name" value="Complex1_LYR"/>
    <property type="match status" value="1"/>
</dbReference>
<sequence>MASSVAEVKALYRSFLRVARDFPHYNLRHYIKRRAETGFRKHASDTDPESLKELWSKAKVELEVAKRQSVLYGMYERPQKSVLDTSKRS</sequence>
<dbReference type="GO" id="GO:0016226">
    <property type="term" value="P:iron-sulfur cluster assembly"/>
    <property type="evidence" value="ECO:0007669"/>
    <property type="project" value="InterPro"/>
</dbReference>
<protein>
    <submittedName>
        <fullName evidence="2">Mitochondrial protein of lyr family</fullName>
    </submittedName>
</protein>
<evidence type="ECO:0000313" key="2">
    <source>
        <dbReference type="EMBL" id="JAC69197.1"/>
    </source>
</evidence>
<dbReference type="InterPro" id="IPR045297">
    <property type="entry name" value="Complex1_LYR_LYRM4"/>
</dbReference>
<accession>A0A061R8E6</accession>
<reference evidence="2" key="1">
    <citation type="submission" date="2014-05" db="EMBL/GenBank/DDBJ databases">
        <title>The transcriptome of the halophilic microalga Tetraselmis sp. GSL018 isolated from the Great Salt Lake, Utah.</title>
        <authorList>
            <person name="Jinkerson R.E."/>
            <person name="D'Adamo S."/>
            <person name="Posewitz M.C."/>
        </authorList>
    </citation>
    <scope>NUCLEOTIDE SEQUENCE</scope>
    <source>
        <strain evidence="2">GSL018</strain>
    </source>
</reference>
<dbReference type="InterPro" id="IPR008011">
    <property type="entry name" value="Complex1_LYR_dom"/>
</dbReference>
<dbReference type="PANTHER" id="PTHR47158:SF1">
    <property type="entry name" value="OS08G0239000 PROTEIN"/>
    <property type="match status" value="1"/>
</dbReference>
<dbReference type="PANTHER" id="PTHR47158">
    <property type="entry name" value="OS08G0239000 PROTEIN"/>
    <property type="match status" value="1"/>
</dbReference>
<feature type="domain" description="Complex 1 LYR protein" evidence="1">
    <location>
        <begin position="7"/>
        <end position="63"/>
    </location>
</feature>
<evidence type="ECO:0000259" key="1">
    <source>
        <dbReference type="Pfam" id="PF05347"/>
    </source>
</evidence>
<organism evidence="2">
    <name type="scientific">Tetraselmis sp. GSL018</name>
    <dbReference type="NCBI Taxonomy" id="582737"/>
    <lineage>
        <taxon>Eukaryota</taxon>
        <taxon>Viridiplantae</taxon>
        <taxon>Chlorophyta</taxon>
        <taxon>core chlorophytes</taxon>
        <taxon>Chlorodendrophyceae</taxon>
        <taxon>Chlorodendrales</taxon>
        <taxon>Chlorodendraceae</taxon>
        <taxon>Tetraselmis</taxon>
    </lineage>
</organism>
<gene>
    <name evidence="2" type="ORF">TSPGSL018_6947</name>
</gene>